<dbReference type="EMBL" id="CP086363">
    <property type="protein sequence ID" value="UNI23741.1"/>
    <property type="molecule type" value="Genomic_DNA"/>
</dbReference>
<dbReference type="SMART" id="SM01385">
    <property type="entry name" value="DSS1_SEM1"/>
    <property type="match status" value="1"/>
</dbReference>
<comment type="function">
    <text evidence="2">Component of the 26S proteasome, a multiprotein complex involved in the ATP-dependent degradation of ubiquitinated proteins.</text>
</comment>
<dbReference type="OrthoDB" id="10607479at2759"/>
<evidence type="ECO:0000256" key="3">
    <source>
        <dbReference type="SAM" id="MobiDB-lite"/>
    </source>
</evidence>
<dbReference type="PANTHER" id="PTHR16771">
    <property type="entry name" value="26 PROTEASOME COMPLEX SUBUNIT DSS1"/>
    <property type="match status" value="1"/>
</dbReference>
<keyword evidence="2" id="KW-0539">Nucleus</keyword>
<keyword evidence="5" id="KW-1185">Reference proteome</keyword>
<dbReference type="PANTHER" id="PTHR16771:SF0">
    <property type="entry name" value="26S PROTEASOME COMPLEX SUBUNIT SEM1"/>
    <property type="match status" value="1"/>
</dbReference>
<dbReference type="KEGG" id="ptkz:JDV02_009542"/>
<dbReference type="GO" id="GO:0005634">
    <property type="term" value="C:nucleus"/>
    <property type="evidence" value="ECO:0007669"/>
    <property type="project" value="UniProtKB-SubCell"/>
</dbReference>
<dbReference type="Pfam" id="PF05160">
    <property type="entry name" value="DSS1_SEM1"/>
    <property type="match status" value="1"/>
</dbReference>
<evidence type="ECO:0000313" key="5">
    <source>
        <dbReference type="Proteomes" id="UP000829364"/>
    </source>
</evidence>
<protein>
    <recommendedName>
        <fullName evidence="2">26S proteasome complex subunit SEM1</fullName>
    </recommendedName>
</protein>
<feature type="compositionally biased region" description="Acidic residues" evidence="3">
    <location>
        <begin position="71"/>
        <end position="80"/>
    </location>
</feature>
<evidence type="ECO:0000256" key="1">
    <source>
        <dbReference type="ARBA" id="ARBA00034491"/>
    </source>
</evidence>
<dbReference type="CDD" id="cd13768">
    <property type="entry name" value="DSS1_Sem1"/>
    <property type="match status" value="1"/>
</dbReference>
<evidence type="ECO:0000313" key="4">
    <source>
        <dbReference type="EMBL" id="UNI23741.1"/>
    </source>
</evidence>
<dbReference type="AlphaFoldDB" id="A0A9Q8QR20"/>
<feature type="compositionally biased region" description="Acidic residues" evidence="3">
    <location>
        <begin position="36"/>
        <end position="54"/>
    </location>
</feature>
<dbReference type="RefSeq" id="XP_047847222.1">
    <property type="nucleotide sequence ID" value="XM_047991212.1"/>
</dbReference>
<dbReference type="GO" id="GO:0008541">
    <property type="term" value="C:proteasome regulatory particle, lid subcomplex"/>
    <property type="evidence" value="ECO:0007669"/>
    <property type="project" value="UniProtKB-UniRule"/>
</dbReference>
<dbReference type="GO" id="GO:0000724">
    <property type="term" value="P:double-strand break repair via homologous recombination"/>
    <property type="evidence" value="ECO:0007669"/>
    <property type="project" value="TreeGrafter"/>
</dbReference>
<dbReference type="InterPro" id="IPR007834">
    <property type="entry name" value="DSS1_SEM1"/>
</dbReference>
<dbReference type="GeneID" id="72071487"/>
<keyword evidence="2 4" id="KW-0647">Proteasome</keyword>
<gene>
    <name evidence="4" type="primary">SEM1</name>
    <name evidence="4" type="ORF">JDV02_009542</name>
</gene>
<evidence type="ECO:0000256" key="2">
    <source>
        <dbReference type="RuleBase" id="RU369057"/>
    </source>
</evidence>
<dbReference type="GO" id="GO:0006406">
    <property type="term" value="P:mRNA export from nucleus"/>
    <property type="evidence" value="ECO:0007669"/>
    <property type="project" value="UniProtKB-UniRule"/>
</dbReference>
<dbReference type="Proteomes" id="UP000829364">
    <property type="component" value="Chromosome 10"/>
</dbReference>
<dbReference type="GO" id="GO:0043248">
    <property type="term" value="P:proteasome assembly"/>
    <property type="evidence" value="ECO:0007669"/>
    <property type="project" value="UniProtKB-UniRule"/>
</dbReference>
<accession>A0A9Q8QR20</accession>
<name>A0A9Q8QR20_9HYPO</name>
<proteinExistence type="inferred from homology"/>
<feature type="region of interest" description="Disordered" evidence="3">
    <location>
        <begin position="1"/>
        <end position="94"/>
    </location>
</feature>
<organism evidence="4 5">
    <name type="scientific">Purpureocillium takamizusanense</name>
    <dbReference type="NCBI Taxonomy" id="2060973"/>
    <lineage>
        <taxon>Eukaryota</taxon>
        <taxon>Fungi</taxon>
        <taxon>Dikarya</taxon>
        <taxon>Ascomycota</taxon>
        <taxon>Pezizomycotina</taxon>
        <taxon>Sordariomycetes</taxon>
        <taxon>Hypocreomycetidae</taxon>
        <taxon>Hypocreales</taxon>
        <taxon>Ophiocordycipitaceae</taxon>
        <taxon>Purpureocillium</taxon>
    </lineage>
</organism>
<comment type="similarity">
    <text evidence="1 2">Belongs to the DSS1/SEM1 family.</text>
</comment>
<reference evidence="4" key="1">
    <citation type="submission" date="2021-11" db="EMBL/GenBank/DDBJ databases">
        <title>Purpureocillium_takamizusanense_genome.</title>
        <authorList>
            <person name="Nguyen N.-H."/>
        </authorList>
    </citation>
    <scope>NUCLEOTIDE SEQUENCE</scope>
    <source>
        <strain evidence="4">PT3</strain>
    </source>
</reference>
<comment type="subcellular location">
    <subcellularLocation>
        <location evidence="2">Nucleus</location>
    </subcellularLocation>
</comment>
<sequence>MASTDAKPAEDASKAQSETQGQLPAEQQKPTSTALGEDDEFEDFPVDDWPEDQTEAAQQGGNGEAKHLWEESWDDDDTSDDFSQQLKYAPARPRPHLIIPVPLTLALLPAPMRCPSDTRSETPLFPHLPPFSAMHGMMLTLLRFLSAREELKKVDAAKRR</sequence>